<comment type="catalytic activity">
    <reaction evidence="8 10">
        <text>uridine(44) in tRNA(Ser) + S-adenosyl-L-methionine = 2'-O-methyluridine(44) in tRNA(Ser) + S-adenosyl-L-homocysteine + H(+)</text>
        <dbReference type="Rhea" id="RHEA:43100"/>
        <dbReference type="Rhea" id="RHEA-COMP:10339"/>
        <dbReference type="Rhea" id="RHEA-COMP:10340"/>
        <dbReference type="ChEBI" id="CHEBI:15378"/>
        <dbReference type="ChEBI" id="CHEBI:57856"/>
        <dbReference type="ChEBI" id="CHEBI:59789"/>
        <dbReference type="ChEBI" id="CHEBI:65315"/>
        <dbReference type="ChEBI" id="CHEBI:74478"/>
        <dbReference type="EC" id="2.1.1.211"/>
    </reaction>
</comment>
<protein>
    <recommendedName>
        <fullName evidence="10">tRNA (uracil-O(2)-)-methyltransferase</fullName>
        <ecNumber evidence="10">2.1.1.211</ecNumber>
    </recommendedName>
</protein>
<keyword evidence="9" id="KW-0479">Metal-binding</keyword>
<organism evidence="13 14">
    <name type="scientific">Cynoglossus semilaevis</name>
    <name type="common">Tongue sole</name>
    <dbReference type="NCBI Taxonomy" id="244447"/>
    <lineage>
        <taxon>Eukaryota</taxon>
        <taxon>Metazoa</taxon>
        <taxon>Chordata</taxon>
        <taxon>Craniata</taxon>
        <taxon>Vertebrata</taxon>
        <taxon>Euteleostomi</taxon>
        <taxon>Actinopterygii</taxon>
        <taxon>Neopterygii</taxon>
        <taxon>Teleostei</taxon>
        <taxon>Neoteleostei</taxon>
        <taxon>Acanthomorphata</taxon>
        <taxon>Carangaria</taxon>
        <taxon>Pleuronectiformes</taxon>
        <taxon>Pleuronectoidei</taxon>
        <taxon>Cynoglossidae</taxon>
        <taxon>Cynoglossinae</taxon>
        <taxon>Cynoglossus</taxon>
    </lineage>
</organism>
<accession>A0A3P8UL25</accession>
<evidence type="ECO:0000313" key="13">
    <source>
        <dbReference type="Ensembl" id="ENSCSEP00000003888.1"/>
    </source>
</evidence>
<reference evidence="13" key="3">
    <citation type="submission" date="2025-09" db="UniProtKB">
        <authorList>
            <consortium name="Ensembl"/>
        </authorList>
    </citation>
    <scope>IDENTIFICATION</scope>
</reference>
<feature type="zinc finger region" description="C3H1-type" evidence="9">
    <location>
        <begin position="598"/>
        <end position="628"/>
    </location>
</feature>
<evidence type="ECO:0000256" key="8">
    <source>
        <dbReference type="ARBA" id="ARBA00047957"/>
    </source>
</evidence>
<reference evidence="13" key="2">
    <citation type="submission" date="2025-08" db="UniProtKB">
        <authorList>
            <consortium name="Ensembl"/>
        </authorList>
    </citation>
    <scope>IDENTIFICATION</scope>
</reference>
<dbReference type="STRING" id="244447.ENSCSEP00000003888"/>
<dbReference type="PROSITE" id="PS50103">
    <property type="entry name" value="ZF_C3H1"/>
    <property type="match status" value="1"/>
</dbReference>
<keyword evidence="9" id="KW-0862">Zinc</keyword>
<comment type="subcellular location">
    <subcellularLocation>
        <location evidence="1 10">Cytoplasm</location>
    </subcellularLocation>
</comment>
<evidence type="ECO:0000256" key="9">
    <source>
        <dbReference type="PROSITE-ProRule" id="PRU00723"/>
    </source>
</evidence>
<evidence type="ECO:0000256" key="6">
    <source>
        <dbReference type="ARBA" id="ARBA00022691"/>
    </source>
</evidence>
<reference evidence="13 14" key="1">
    <citation type="journal article" date="2014" name="Nat. Genet.">
        <title>Whole-genome sequence of a flatfish provides insights into ZW sex chromosome evolution and adaptation to a benthic lifestyle.</title>
        <authorList>
            <person name="Chen S."/>
            <person name="Zhang G."/>
            <person name="Shao C."/>
            <person name="Huang Q."/>
            <person name="Liu G."/>
            <person name="Zhang P."/>
            <person name="Song W."/>
            <person name="An N."/>
            <person name="Chalopin D."/>
            <person name="Volff J.N."/>
            <person name="Hong Y."/>
            <person name="Li Q."/>
            <person name="Sha Z."/>
            <person name="Zhou H."/>
            <person name="Xie M."/>
            <person name="Yu Q."/>
            <person name="Liu Y."/>
            <person name="Xiang H."/>
            <person name="Wang N."/>
            <person name="Wu K."/>
            <person name="Yang C."/>
            <person name="Zhou Q."/>
            <person name="Liao X."/>
            <person name="Yang L."/>
            <person name="Hu Q."/>
            <person name="Zhang J."/>
            <person name="Meng L."/>
            <person name="Jin L."/>
            <person name="Tian Y."/>
            <person name="Lian J."/>
            <person name="Yang J."/>
            <person name="Miao G."/>
            <person name="Liu S."/>
            <person name="Liang Z."/>
            <person name="Yan F."/>
            <person name="Li Y."/>
            <person name="Sun B."/>
            <person name="Zhang H."/>
            <person name="Zhang J."/>
            <person name="Zhu Y."/>
            <person name="Du M."/>
            <person name="Zhao Y."/>
            <person name="Schartl M."/>
            <person name="Tang Q."/>
            <person name="Wang J."/>
        </authorList>
    </citation>
    <scope>NUCLEOTIDE SEQUENCE</scope>
</reference>
<evidence type="ECO:0000256" key="11">
    <source>
        <dbReference type="SAM" id="MobiDB-lite"/>
    </source>
</evidence>
<evidence type="ECO:0000256" key="2">
    <source>
        <dbReference type="ARBA" id="ARBA00009056"/>
    </source>
</evidence>
<keyword evidence="7 10" id="KW-0819">tRNA processing</keyword>
<comment type="similarity">
    <text evidence="2 10">Belongs to the TRM44 family.</text>
</comment>
<keyword evidence="3 10" id="KW-0963">Cytoplasm</keyword>
<keyword evidence="14" id="KW-1185">Reference proteome</keyword>
<name>A0A3P8UL25_CYNSE</name>
<dbReference type="RefSeq" id="XP_008319811.2">
    <property type="nucleotide sequence ID" value="XM_008321589.3"/>
</dbReference>
<keyword evidence="4 10" id="KW-0489">Methyltransferase</keyword>
<dbReference type="Pfam" id="PF07757">
    <property type="entry name" value="AdoMet_MTase"/>
    <property type="match status" value="1"/>
</dbReference>
<evidence type="ECO:0000256" key="4">
    <source>
        <dbReference type="ARBA" id="ARBA00022603"/>
    </source>
</evidence>
<evidence type="ECO:0000256" key="7">
    <source>
        <dbReference type="ARBA" id="ARBA00022694"/>
    </source>
</evidence>
<dbReference type="InParanoid" id="A0A3P8UL25"/>
<dbReference type="OrthoDB" id="10047021at2759"/>
<dbReference type="GeneTree" id="ENSGT00390000000645"/>
<dbReference type="AlphaFoldDB" id="A0A3P8UL25"/>
<evidence type="ECO:0000256" key="10">
    <source>
        <dbReference type="RuleBase" id="RU368004"/>
    </source>
</evidence>
<dbReference type="Proteomes" id="UP000265120">
    <property type="component" value="Chromosome 1"/>
</dbReference>
<dbReference type="EC" id="2.1.1.211" evidence="10"/>
<dbReference type="InterPro" id="IPR000571">
    <property type="entry name" value="Znf_CCCH"/>
</dbReference>
<dbReference type="GO" id="GO:0030488">
    <property type="term" value="P:tRNA methylation"/>
    <property type="evidence" value="ECO:0007669"/>
    <property type="project" value="UniProtKB-UniRule"/>
</dbReference>
<keyword evidence="5 10" id="KW-0808">Transferase</keyword>
<evidence type="ECO:0000313" key="14">
    <source>
        <dbReference type="Proteomes" id="UP000265120"/>
    </source>
</evidence>
<dbReference type="GO" id="GO:0008270">
    <property type="term" value="F:zinc ion binding"/>
    <property type="evidence" value="ECO:0007669"/>
    <property type="project" value="UniProtKB-KW"/>
</dbReference>
<dbReference type="PANTHER" id="PTHR21210:SF0">
    <property type="entry name" value="TRNA (URACIL-O(2)-)-METHYLTRANSFERASE-RELATED"/>
    <property type="match status" value="1"/>
</dbReference>
<dbReference type="Ensembl" id="ENSCSET00000003937.1">
    <property type="protein sequence ID" value="ENSCSEP00000003888.1"/>
    <property type="gene ID" value="ENSCSEG00000002544.1"/>
</dbReference>
<keyword evidence="9" id="KW-0863">Zinc-finger</keyword>
<dbReference type="GO" id="GO:0141101">
    <property type="term" value="F:tRNA(Ser) (uridine(44)-2'-O-)-methyltransferase activity"/>
    <property type="evidence" value="ECO:0007669"/>
    <property type="project" value="UniProtKB-EC"/>
</dbReference>
<dbReference type="OMA" id="CFFKLHH"/>
<dbReference type="PANTHER" id="PTHR21210">
    <property type="entry name" value="TRNA (URACIL-O(2)-)-METHYLTRANSFERASE-RELATED"/>
    <property type="match status" value="1"/>
</dbReference>
<dbReference type="InterPro" id="IPR011671">
    <property type="entry name" value="tRNA_uracil_MeTrfase"/>
</dbReference>
<dbReference type="FunCoup" id="A0A3P8UL25">
    <property type="interactions" value="1461"/>
</dbReference>
<evidence type="ECO:0000256" key="3">
    <source>
        <dbReference type="ARBA" id="ARBA00022490"/>
    </source>
</evidence>
<evidence type="ECO:0000256" key="5">
    <source>
        <dbReference type="ARBA" id="ARBA00022679"/>
    </source>
</evidence>
<feature type="region of interest" description="Disordered" evidence="11">
    <location>
        <begin position="442"/>
        <end position="468"/>
    </location>
</feature>
<keyword evidence="6 10" id="KW-0949">S-adenosyl-L-methionine</keyword>
<evidence type="ECO:0000256" key="1">
    <source>
        <dbReference type="ARBA" id="ARBA00004496"/>
    </source>
</evidence>
<dbReference type="GeneID" id="103387082"/>
<feature type="compositionally biased region" description="Basic and acidic residues" evidence="11">
    <location>
        <begin position="453"/>
        <end position="468"/>
    </location>
</feature>
<proteinExistence type="inferred from homology"/>
<feature type="domain" description="C3H1-type" evidence="12">
    <location>
        <begin position="598"/>
        <end position="628"/>
    </location>
</feature>
<sequence>MAAAGLTPDMSNVSVLQFPADSSTLPEGFWSAVDVWIKKPHVLNKRLCGVTETLSKEAENVRNLLDDVSVHGVSSQVLSFLSSKNSNAVTQENHKPVSRTVRTFVPKVNSYGTRLQKEVVVRDFGRQQVTFVPLEEDADGQVSLKEDNVYQIQLCSQDCEGWFLELHILSPGTWFSDGVVYPRLPWLTSDLLPKLVRWASECKSSEFKSTLSLLPVEKYSLMYQQLKDKYKAMVKVWPEVTDPEKFVYEDVAIATYLLVLWAEEQQEKGFTHRQSFVDLGCGNGLLVHILTSEGHPGKGLDVRRRKIWDMYGSQTVLEEKAITPSESFLFPTADWLIGNHSDELTPWIPIIAARSSYSCRFFVLPCCFFDFYGKYQRRQCKKSQYKEYIDFITQVSQVSGFNTEEDCLRIPSTKRVCLVGKSRNYQSCEEADAERRRAHYIQSRQASPGVRGQRSDFRNDEDLSHENGARTCSGSWGVGFQPRDRVESVRNCANLPRDFVDSVVLRVANVLLGMTAKDNGGCSTDWNQGGSLSVSEVAGLMEQETLQLLKKECGGLQTLLKNNHQVFRVEGGRVYVRDWRDGKSIRVDTKRKPVAPGAVKTRFCWFHTHHPQGCPLLTQQCSFAHGPDDLRPSTRPLKRRKGELLLNVLNEANFGLDDV</sequence>
<dbReference type="GO" id="GO:0005737">
    <property type="term" value="C:cytoplasm"/>
    <property type="evidence" value="ECO:0007669"/>
    <property type="project" value="UniProtKB-SubCell"/>
</dbReference>
<comment type="function">
    <text evidence="10">Adenosyl-L-methionine (AdoMet)-dependent tRNA (uracil-O(2)-)-methyltransferase.</text>
</comment>
<evidence type="ECO:0000259" key="12">
    <source>
        <dbReference type="PROSITE" id="PS50103"/>
    </source>
</evidence>